<dbReference type="EMBL" id="PQFZ01000005">
    <property type="protein sequence ID" value="POR52380.1"/>
    <property type="molecule type" value="Genomic_DNA"/>
</dbReference>
<feature type="coiled-coil region" evidence="1">
    <location>
        <begin position="188"/>
        <end position="215"/>
    </location>
</feature>
<dbReference type="AlphaFoldDB" id="A0A2S4MCA6"/>
<organism evidence="4 5">
    <name type="scientific">Bosea psychrotolerans</name>
    <dbReference type="NCBI Taxonomy" id="1871628"/>
    <lineage>
        <taxon>Bacteria</taxon>
        <taxon>Pseudomonadati</taxon>
        <taxon>Pseudomonadota</taxon>
        <taxon>Alphaproteobacteria</taxon>
        <taxon>Hyphomicrobiales</taxon>
        <taxon>Boseaceae</taxon>
        <taxon>Bosea</taxon>
    </lineage>
</organism>
<keyword evidence="3" id="KW-0812">Transmembrane</keyword>
<name>A0A2S4MCA6_9HYPH</name>
<protein>
    <submittedName>
        <fullName evidence="4">Uncharacterized protein</fullName>
    </submittedName>
</protein>
<evidence type="ECO:0000313" key="5">
    <source>
        <dbReference type="Proteomes" id="UP000236919"/>
    </source>
</evidence>
<feature type="region of interest" description="Disordered" evidence="2">
    <location>
        <begin position="1"/>
        <end position="24"/>
    </location>
</feature>
<gene>
    <name evidence="4" type="ORF">CYD53_10545</name>
</gene>
<keyword evidence="1" id="KW-0175">Coiled coil</keyword>
<keyword evidence="3" id="KW-0472">Membrane</keyword>
<evidence type="ECO:0000256" key="1">
    <source>
        <dbReference type="SAM" id="Coils"/>
    </source>
</evidence>
<reference evidence="4 5" key="1">
    <citation type="submission" date="2018-01" db="EMBL/GenBank/DDBJ databases">
        <title>Genomic Encyclopedia of Type Strains, Phase III (KMG-III): the genomes of soil and plant-associated and newly described type strains.</title>
        <authorList>
            <person name="Whitman W."/>
        </authorList>
    </citation>
    <scope>NUCLEOTIDE SEQUENCE [LARGE SCALE GENOMIC DNA]</scope>
    <source>
        <strain evidence="4 5">1131</strain>
    </source>
</reference>
<sequence>MPAAPPGAGHERRRHAGAQAESLRAVPGAMSMTTEARNYDRRLGKVETDIQLLGASLENLGQDLKSFRREWSEKAEEDRAAYKSARLTMPQIVGMIGTAVVVTSVLFGGLIFLVNGQIATVRLDLASQLAQVALSVRGQGDAITALNTAQQQAQRDMAADRVKLGLVEQSAAMNSRFIDQAQGFDAVMARHEERIRSQDERMRALEQLLRELAARRPAPP</sequence>
<evidence type="ECO:0000256" key="2">
    <source>
        <dbReference type="SAM" id="MobiDB-lite"/>
    </source>
</evidence>
<accession>A0A2S4MCA6</accession>
<keyword evidence="5" id="KW-1185">Reference proteome</keyword>
<evidence type="ECO:0000313" key="4">
    <source>
        <dbReference type="EMBL" id="POR52380.1"/>
    </source>
</evidence>
<proteinExistence type="predicted"/>
<evidence type="ECO:0000256" key="3">
    <source>
        <dbReference type="SAM" id="Phobius"/>
    </source>
</evidence>
<keyword evidence="3" id="KW-1133">Transmembrane helix</keyword>
<comment type="caution">
    <text evidence="4">The sequence shown here is derived from an EMBL/GenBank/DDBJ whole genome shotgun (WGS) entry which is preliminary data.</text>
</comment>
<feature type="transmembrane region" description="Helical" evidence="3">
    <location>
        <begin position="92"/>
        <end position="114"/>
    </location>
</feature>
<dbReference type="Proteomes" id="UP000236919">
    <property type="component" value="Unassembled WGS sequence"/>
</dbReference>